<proteinExistence type="predicted"/>
<name>A0A0F7L7L4_9VIRU</name>
<dbReference type="EMBL" id="KR029588">
    <property type="protein sequence ID" value="AKH47011.1"/>
    <property type="molecule type" value="Genomic_DNA"/>
</dbReference>
<reference evidence="1" key="2">
    <citation type="submission" date="2015-03" db="EMBL/GenBank/DDBJ databases">
        <authorList>
            <person name="Chow C.-E.T."/>
            <person name="Winget D.M."/>
            <person name="White R.A.III."/>
            <person name="Hallam S.J."/>
            <person name="Suttle C.A."/>
        </authorList>
    </citation>
    <scope>NUCLEOTIDE SEQUENCE</scope>
    <source>
        <strain evidence="1">Anoxic2_4</strain>
    </source>
</reference>
<organism evidence="1">
    <name type="scientific">uncultured marine virus</name>
    <dbReference type="NCBI Taxonomy" id="186617"/>
    <lineage>
        <taxon>Viruses</taxon>
        <taxon>environmental samples</taxon>
    </lineage>
</organism>
<evidence type="ECO:0000313" key="1">
    <source>
        <dbReference type="EMBL" id="AKH47011.1"/>
    </source>
</evidence>
<protein>
    <recommendedName>
        <fullName evidence="2">Replication protein</fullName>
    </recommendedName>
</protein>
<sequence length="207" mass="24021">MAQRRMFSKDISENDAFLDMPLSSQALYFHLGMQADDDGFVSPNRIVRMLGCPADDLKLLKAKKFVLQFDDGVIVIKHWKINNYIQKDRRKPTTHQDKFALLTVKSNNGYKLDTTCIQNVRLVKDSKGKERIVKERVKTSRFAPPSLSELTEYIKSNGYTVDPGNFIDFYTSKGWMVGKNKMKDWRAAVRTWAKRDTKTNKRKTIFL</sequence>
<accession>A0A0F7L7L4</accession>
<reference evidence="1" key="1">
    <citation type="journal article" date="2015" name="Front. Microbiol.">
        <title>Combining genomic sequencing methods to explore viral diversity and reveal potential virus-host interactions.</title>
        <authorList>
            <person name="Chow C.E."/>
            <person name="Winget D.M."/>
            <person name="White R.A.III."/>
            <person name="Hallam S.J."/>
            <person name="Suttle C.A."/>
        </authorList>
    </citation>
    <scope>NUCLEOTIDE SEQUENCE</scope>
    <source>
        <strain evidence="1">Anoxic2_4</strain>
    </source>
</reference>
<evidence type="ECO:0008006" key="2">
    <source>
        <dbReference type="Google" id="ProtNLM"/>
    </source>
</evidence>